<feature type="compositionally biased region" description="Basic residues" evidence="3">
    <location>
        <begin position="1"/>
        <end position="16"/>
    </location>
</feature>
<evidence type="ECO:0000313" key="7">
    <source>
        <dbReference type="Proteomes" id="UP000008312"/>
    </source>
</evidence>
<dbReference type="PANTHER" id="PTHR21737">
    <property type="entry name" value="POLYGLUTAMINE BINDING PROTEIN 1/MARVEL MEMBRANE-ASSOCIATING DOMAIN CONTAINING 3"/>
    <property type="match status" value="1"/>
</dbReference>
<feature type="compositionally biased region" description="Basic and acidic residues" evidence="3">
    <location>
        <begin position="365"/>
        <end position="383"/>
    </location>
</feature>
<keyword evidence="7" id="KW-1185">Reference proteome</keyword>
<dbReference type="InterPro" id="IPR018816">
    <property type="entry name" value="Cactin_central"/>
</dbReference>
<dbReference type="InParanoid" id="D8M943"/>
<dbReference type="AlphaFoldDB" id="D8M943"/>
<dbReference type="GeneID" id="24921333"/>
<feature type="region of interest" description="Disordered" evidence="3">
    <location>
        <begin position="324"/>
        <end position="390"/>
    </location>
</feature>
<evidence type="ECO:0000313" key="6">
    <source>
        <dbReference type="EMBL" id="CBK24582.2"/>
    </source>
</evidence>
<dbReference type="RefSeq" id="XP_012898630.1">
    <property type="nucleotide sequence ID" value="XM_013043176.1"/>
</dbReference>
<dbReference type="PANTHER" id="PTHR21737:SF4">
    <property type="entry name" value="SPLICING FACTOR CACTIN"/>
    <property type="match status" value="1"/>
</dbReference>
<dbReference type="Pfam" id="PF09732">
    <property type="entry name" value="CactinC_cactus"/>
    <property type="match status" value="1"/>
</dbReference>
<dbReference type="Proteomes" id="UP000008312">
    <property type="component" value="Unassembled WGS sequence"/>
</dbReference>
<feature type="compositionally biased region" description="Basic and acidic residues" evidence="3">
    <location>
        <begin position="324"/>
        <end position="333"/>
    </location>
</feature>
<protein>
    <recommendedName>
        <fullName evidence="2">Splicing factor Cactin</fullName>
    </recommendedName>
</protein>
<dbReference type="GO" id="GO:0005737">
    <property type="term" value="C:cytoplasm"/>
    <property type="evidence" value="ECO:0007669"/>
    <property type="project" value="TreeGrafter"/>
</dbReference>
<feature type="region of interest" description="Disordered" evidence="3">
    <location>
        <begin position="106"/>
        <end position="136"/>
    </location>
</feature>
<gene>
    <name evidence="6" type="ORF">GSBLH_T00004297001</name>
</gene>
<dbReference type="EMBL" id="FN668688">
    <property type="protein sequence ID" value="CBK24582.2"/>
    <property type="molecule type" value="Genomic_DNA"/>
</dbReference>
<evidence type="ECO:0000259" key="4">
    <source>
        <dbReference type="Pfam" id="PF09732"/>
    </source>
</evidence>
<dbReference type="SMART" id="SM01050">
    <property type="entry name" value="CactinC_cactus"/>
    <property type="match status" value="1"/>
</dbReference>
<feature type="domain" description="Splicing factor cactin central" evidence="5">
    <location>
        <begin position="132"/>
        <end position="318"/>
    </location>
</feature>
<dbReference type="OrthoDB" id="265955at2759"/>
<proteinExistence type="inferred from homology"/>
<evidence type="ECO:0000256" key="2">
    <source>
        <dbReference type="ARBA" id="ARBA00034534"/>
    </source>
</evidence>
<evidence type="ECO:0000259" key="5">
    <source>
        <dbReference type="Pfam" id="PF10312"/>
    </source>
</evidence>
<feature type="domain" description="Splicing factor Cactin C-terminal" evidence="4">
    <location>
        <begin position="464"/>
        <end position="587"/>
    </location>
</feature>
<sequence length="589" mass="67788">MGRHSRSRSRSRSHSRSRSDSRDYHRHRRHGSSRHRDSSSYLSRAEWNELKTKSKFGHSTEGNRFGDDDLDTPFVWKKKNAQGATSVSEKQLVLKRLENSEEILKTQAKRKEEEERRLERRKKREEQEERREENEARLAQQRAQELQLTQKLIGMRLRISGNREKPIDRILKNILLLNELNKPLTPFDNSVLGPEIKSEKEPVEDIIASLSASDTTVLLHDLDEIMQVPQMDAYLNYLAAVRAVIVEHLGDNGDDEKAIHDSVVNDVKVLVEAKSAGEIDSLRREISEQMESGEAMDVDYWSAVVSLLRLAAFRATLRSEQTRLMEQSDREVRAGPANGGEVESKADSGERSGGERVQPGARGAVGDRREESAGAGPRERSEAAEGGARNGAASRIGGFVVPIDQRKAGSAARRARRECSVRPGCSVGVENRGDRRERTVKEPLQKDEEEMRDEICLPHQTFVWQQKYTPQKPVYFNKVRSGYDWNQYNQTHYDEKNPPPKVIQGYSFNIFYPDLIDKKQRPSFSLEPDPTDSNWCVIRFHAGAPYEDVAFRIVNRAWDRSRKSRFRNDFERGVLHLYFDFKKYRYKFT</sequence>
<dbReference type="GO" id="GO:0005681">
    <property type="term" value="C:spliceosomal complex"/>
    <property type="evidence" value="ECO:0007669"/>
    <property type="project" value="TreeGrafter"/>
</dbReference>
<accession>D8M943</accession>
<name>D8M943_BLAHO</name>
<reference evidence="6" key="1">
    <citation type="submission" date="2010-02" db="EMBL/GenBank/DDBJ databases">
        <title>Sequencing and annotation of the Blastocystis hominis genome.</title>
        <authorList>
            <person name="Wincker P."/>
        </authorList>
    </citation>
    <scope>NUCLEOTIDE SEQUENCE</scope>
    <source>
        <strain evidence="6">Singapore isolate B</strain>
    </source>
</reference>
<evidence type="ECO:0000256" key="3">
    <source>
        <dbReference type="SAM" id="MobiDB-lite"/>
    </source>
</evidence>
<dbReference type="GO" id="GO:0045292">
    <property type="term" value="P:mRNA cis splicing, via spliceosome"/>
    <property type="evidence" value="ECO:0007669"/>
    <property type="project" value="TreeGrafter"/>
</dbReference>
<comment type="similarity">
    <text evidence="1">Belongs to the CACTIN family.</text>
</comment>
<feature type="compositionally biased region" description="Basic and acidic residues" evidence="3">
    <location>
        <begin position="342"/>
        <end position="354"/>
    </location>
</feature>
<organism evidence="6">
    <name type="scientific">Blastocystis hominis</name>
    <dbReference type="NCBI Taxonomy" id="12968"/>
    <lineage>
        <taxon>Eukaryota</taxon>
        <taxon>Sar</taxon>
        <taxon>Stramenopiles</taxon>
        <taxon>Bigyra</taxon>
        <taxon>Opalozoa</taxon>
        <taxon>Opalinata</taxon>
        <taxon>Blastocystidae</taxon>
        <taxon>Blastocystis</taxon>
    </lineage>
</organism>
<dbReference type="InterPro" id="IPR019134">
    <property type="entry name" value="Cactin_C"/>
</dbReference>
<feature type="region of interest" description="Disordered" evidence="3">
    <location>
        <begin position="1"/>
        <end position="73"/>
    </location>
</feature>
<evidence type="ECO:0000256" key="1">
    <source>
        <dbReference type="ARBA" id="ARBA00006895"/>
    </source>
</evidence>
<dbReference type="Pfam" id="PF10312">
    <property type="entry name" value="Cactin_mid"/>
    <property type="match status" value="1"/>
</dbReference>
<feature type="compositionally biased region" description="Basic residues" evidence="3">
    <location>
        <begin position="24"/>
        <end position="33"/>
    </location>
</feature>